<organism evidence="1 2">
    <name type="scientific">Ruoffia tabacinasalis</name>
    <dbReference type="NCBI Taxonomy" id="87458"/>
    <lineage>
        <taxon>Bacteria</taxon>
        <taxon>Bacillati</taxon>
        <taxon>Bacillota</taxon>
        <taxon>Bacilli</taxon>
        <taxon>Lactobacillales</taxon>
        <taxon>Aerococcaceae</taxon>
        <taxon>Ruoffia</taxon>
    </lineage>
</organism>
<reference evidence="1 2" key="1">
    <citation type="submission" date="2020-07" db="EMBL/GenBank/DDBJ databases">
        <title>Facklamia lactis sp. nov., isolated from raw milk.</title>
        <authorList>
            <person name="Doll E.V."/>
            <person name="Huptas C."/>
            <person name="Staib L."/>
            <person name="Wenning M."/>
            <person name="Scherer S."/>
        </authorList>
    </citation>
    <scope>NUCLEOTIDE SEQUENCE [LARGE SCALE GENOMIC DNA]</scope>
    <source>
        <strain evidence="1 2">DSM 104272</strain>
    </source>
</reference>
<proteinExistence type="predicted"/>
<name>A0ABS0LJW9_9LACT</name>
<evidence type="ECO:0000313" key="1">
    <source>
        <dbReference type="EMBL" id="MBG9978568.1"/>
    </source>
</evidence>
<dbReference type="EMBL" id="JACCEL010000015">
    <property type="protein sequence ID" value="MBG9978568.1"/>
    <property type="molecule type" value="Genomic_DNA"/>
</dbReference>
<accession>A0ABS0LJW9</accession>
<gene>
    <name evidence="1" type="ORF">HYQ42_07175</name>
</gene>
<dbReference type="RefSeq" id="WP_197104636.1">
    <property type="nucleotide sequence ID" value="NZ_JACCEL010000015.1"/>
</dbReference>
<evidence type="ECO:0000313" key="2">
    <source>
        <dbReference type="Proteomes" id="UP000823401"/>
    </source>
</evidence>
<keyword evidence="2" id="KW-1185">Reference proteome</keyword>
<dbReference type="Proteomes" id="UP000823401">
    <property type="component" value="Unassembled WGS sequence"/>
</dbReference>
<comment type="caution">
    <text evidence="1">The sequence shown here is derived from an EMBL/GenBank/DDBJ whole genome shotgun (WGS) entry which is preliminary data.</text>
</comment>
<protein>
    <submittedName>
        <fullName evidence="1">Uncharacterized protein</fullName>
    </submittedName>
</protein>
<sequence length="143" mass="17139">MEKTKSFKYDRTFINSLIFEEKKTDISKVSYSFKIEPQFESEDSDFMRIIAVFSLFDAATNENILELIQTSYFILEDDLEIFDIKRDMEFRMAEICYEEITSQTRMILKDTESYRELTMELSFRELYENVPNEMNGAEENNED</sequence>